<evidence type="ECO:0008006" key="4">
    <source>
        <dbReference type="Google" id="ProtNLM"/>
    </source>
</evidence>
<dbReference type="InterPro" id="IPR031369">
    <property type="entry name" value="PRR18"/>
</dbReference>
<name>A0A9D3QHZ0_MEGAT</name>
<comment type="caution">
    <text evidence="2">The sequence shown here is derived from an EMBL/GenBank/DDBJ whole genome shotgun (WGS) entry which is preliminary data.</text>
</comment>
<gene>
    <name evidence="2" type="ORF">MATL_G00014540</name>
</gene>
<accession>A0A9D3QHZ0</accession>
<feature type="compositionally biased region" description="Polar residues" evidence="1">
    <location>
        <begin position="20"/>
        <end position="33"/>
    </location>
</feature>
<keyword evidence="3" id="KW-1185">Reference proteome</keyword>
<dbReference type="Proteomes" id="UP001046870">
    <property type="component" value="Chromosome 1"/>
</dbReference>
<reference evidence="2" key="1">
    <citation type="submission" date="2021-01" db="EMBL/GenBank/DDBJ databases">
        <authorList>
            <person name="Zahm M."/>
            <person name="Roques C."/>
            <person name="Cabau C."/>
            <person name="Klopp C."/>
            <person name="Donnadieu C."/>
            <person name="Jouanno E."/>
            <person name="Lampietro C."/>
            <person name="Louis A."/>
            <person name="Herpin A."/>
            <person name="Echchiki A."/>
            <person name="Berthelot C."/>
            <person name="Parey E."/>
            <person name="Roest-Crollius H."/>
            <person name="Braasch I."/>
            <person name="Postlethwait J."/>
            <person name="Bobe J."/>
            <person name="Montfort J."/>
            <person name="Bouchez O."/>
            <person name="Begum T."/>
            <person name="Mejri S."/>
            <person name="Adams A."/>
            <person name="Chen W.-J."/>
            <person name="Guiguen Y."/>
        </authorList>
    </citation>
    <scope>NUCLEOTIDE SEQUENCE</scope>
    <source>
        <strain evidence="2">YG-15Mar2019-1</strain>
        <tissue evidence="2">Brain</tissue>
    </source>
</reference>
<feature type="compositionally biased region" description="Basic and acidic residues" evidence="1">
    <location>
        <begin position="34"/>
        <end position="46"/>
    </location>
</feature>
<proteinExistence type="predicted"/>
<protein>
    <recommendedName>
        <fullName evidence="4">Proline rich 18</fullName>
    </recommendedName>
</protein>
<sequence length="237" mass="26410">MPFPPVKPRISSPARDALRQKQSGSASQPLSNTNKREQDSEEDRAAKSACLKQLARKTQPKSKLPIHKGGNLRVEGKPPCLNLPQYSAPLSGTPKRSAHSLRNILPKEPAEEEMRLSLSLTPESVQVLQKRSLEKQMASCASSSGSRRRRDLSCRIVQGPRSNIPVPKAGNVSDISTIVKISLLNEHYKYDDVEYEEEDRNVDETVIRKCKEWLRGVESAATFGKVDKFAVPQVKSR</sequence>
<evidence type="ECO:0000313" key="3">
    <source>
        <dbReference type="Proteomes" id="UP001046870"/>
    </source>
</evidence>
<dbReference type="EMBL" id="JAFDVH010000001">
    <property type="protein sequence ID" value="KAG7492452.1"/>
    <property type="molecule type" value="Genomic_DNA"/>
</dbReference>
<evidence type="ECO:0000256" key="1">
    <source>
        <dbReference type="SAM" id="MobiDB-lite"/>
    </source>
</evidence>
<organism evidence="2 3">
    <name type="scientific">Megalops atlanticus</name>
    <name type="common">Tarpon</name>
    <name type="synonym">Clupea gigantea</name>
    <dbReference type="NCBI Taxonomy" id="7932"/>
    <lineage>
        <taxon>Eukaryota</taxon>
        <taxon>Metazoa</taxon>
        <taxon>Chordata</taxon>
        <taxon>Craniata</taxon>
        <taxon>Vertebrata</taxon>
        <taxon>Euteleostomi</taxon>
        <taxon>Actinopterygii</taxon>
        <taxon>Neopterygii</taxon>
        <taxon>Teleostei</taxon>
        <taxon>Elopiformes</taxon>
        <taxon>Megalopidae</taxon>
        <taxon>Megalops</taxon>
    </lineage>
</organism>
<dbReference type="AlphaFoldDB" id="A0A9D3QHZ0"/>
<feature type="compositionally biased region" description="Basic residues" evidence="1">
    <location>
        <begin position="54"/>
        <end position="66"/>
    </location>
</feature>
<dbReference type="OrthoDB" id="8963734at2759"/>
<feature type="region of interest" description="Disordered" evidence="1">
    <location>
        <begin position="1"/>
        <end position="99"/>
    </location>
</feature>
<dbReference type="Pfam" id="PF15671">
    <property type="entry name" value="PRR18"/>
    <property type="match status" value="1"/>
</dbReference>
<evidence type="ECO:0000313" key="2">
    <source>
        <dbReference type="EMBL" id="KAG7492452.1"/>
    </source>
</evidence>